<dbReference type="InterPro" id="IPR044662">
    <property type="entry name" value="HS1/DABB1-like"/>
</dbReference>
<gene>
    <name evidence="3" type="ORF">GMORB2_3030</name>
</gene>
<evidence type="ECO:0000256" key="1">
    <source>
        <dbReference type="ARBA" id="ARBA00011738"/>
    </source>
</evidence>
<reference evidence="3" key="1">
    <citation type="submission" date="2020-03" db="EMBL/GenBank/DDBJ databases">
        <title>Site-based positive gene gene selection in Geosmithia morbida across the United States reveals a broad range of putative effectors and factors for local host and environmental adapation.</title>
        <authorList>
            <person name="Onufrak A."/>
            <person name="Murdoch R.W."/>
            <person name="Gazis R."/>
            <person name="Huff M."/>
            <person name="Staton M."/>
            <person name="Klingeman W."/>
            <person name="Hadziabdic D."/>
        </authorList>
    </citation>
    <scope>NUCLEOTIDE SEQUENCE</scope>
    <source>
        <strain evidence="3">1262</strain>
    </source>
</reference>
<dbReference type="InterPro" id="IPR011008">
    <property type="entry name" value="Dimeric_a/b-barrel"/>
</dbReference>
<dbReference type="EMBL" id="JAANYQ010000016">
    <property type="protein sequence ID" value="KAF4120592.1"/>
    <property type="molecule type" value="Genomic_DNA"/>
</dbReference>
<protein>
    <submittedName>
        <fullName evidence="3">Dabb</fullName>
    </submittedName>
</protein>
<evidence type="ECO:0000259" key="2">
    <source>
        <dbReference type="PROSITE" id="PS51502"/>
    </source>
</evidence>
<evidence type="ECO:0000313" key="4">
    <source>
        <dbReference type="Proteomes" id="UP000749293"/>
    </source>
</evidence>
<dbReference type="SMART" id="SM00886">
    <property type="entry name" value="Dabb"/>
    <property type="match status" value="1"/>
</dbReference>
<dbReference type="GeneID" id="55969258"/>
<keyword evidence="4" id="KW-1185">Reference proteome</keyword>
<sequence>MTLFHTVFLQFKADTDADKIKDACARFVELRNQCIHPTSNSPYLLSLKAGKDHSEAGLQDGITHGFVLEFSSTEDRDYYMSRDPAHSAFEKVIGELISKVIVVDFTDGVF</sequence>
<comment type="caution">
    <text evidence="3">The sequence shown here is derived from an EMBL/GenBank/DDBJ whole genome shotgun (WGS) entry which is preliminary data.</text>
</comment>
<dbReference type="Gene3D" id="3.30.70.100">
    <property type="match status" value="1"/>
</dbReference>
<feature type="domain" description="Stress-response A/B barrel" evidence="2">
    <location>
        <begin position="3"/>
        <end position="105"/>
    </location>
</feature>
<dbReference type="InterPro" id="IPR013097">
    <property type="entry name" value="Dabb"/>
</dbReference>
<dbReference type="Pfam" id="PF07876">
    <property type="entry name" value="Dabb"/>
    <property type="match status" value="1"/>
</dbReference>
<evidence type="ECO:0000313" key="3">
    <source>
        <dbReference type="EMBL" id="KAF4120592.1"/>
    </source>
</evidence>
<dbReference type="AlphaFoldDB" id="A0A9P4YRP1"/>
<dbReference type="Proteomes" id="UP000749293">
    <property type="component" value="Unassembled WGS sequence"/>
</dbReference>
<dbReference type="SUPFAM" id="SSF54909">
    <property type="entry name" value="Dimeric alpha+beta barrel"/>
    <property type="match status" value="1"/>
</dbReference>
<dbReference type="RefSeq" id="XP_035319244.1">
    <property type="nucleotide sequence ID" value="XM_035465006.1"/>
</dbReference>
<dbReference type="PANTHER" id="PTHR33178">
    <property type="match status" value="1"/>
</dbReference>
<name>A0A9P4YRP1_9HYPO</name>
<dbReference type="OrthoDB" id="1601230at2759"/>
<comment type="subunit">
    <text evidence="1">Homodimer.</text>
</comment>
<dbReference type="PROSITE" id="PS51502">
    <property type="entry name" value="S_R_A_B_BARREL"/>
    <property type="match status" value="1"/>
</dbReference>
<dbReference type="PANTHER" id="PTHR33178:SF10">
    <property type="entry name" value="STRESS-RESPONSE A_B BARREL DOMAIN-CONTAINING PROTEIN"/>
    <property type="match status" value="1"/>
</dbReference>
<accession>A0A9P4YRP1</accession>
<proteinExistence type="predicted"/>
<organism evidence="3 4">
    <name type="scientific">Geosmithia morbida</name>
    <dbReference type="NCBI Taxonomy" id="1094350"/>
    <lineage>
        <taxon>Eukaryota</taxon>
        <taxon>Fungi</taxon>
        <taxon>Dikarya</taxon>
        <taxon>Ascomycota</taxon>
        <taxon>Pezizomycotina</taxon>
        <taxon>Sordariomycetes</taxon>
        <taxon>Hypocreomycetidae</taxon>
        <taxon>Hypocreales</taxon>
        <taxon>Bionectriaceae</taxon>
        <taxon>Geosmithia</taxon>
    </lineage>
</organism>